<dbReference type="OrthoDB" id="4826749at2"/>
<evidence type="ECO:0008006" key="5">
    <source>
        <dbReference type="Google" id="ProtNLM"/>
    </source>
</evidence>
<evidence type="ECO:0000313" key="4">
    <source>
        <dbReference type="Proteomes" id="UP000283374"/>
    </source>
</evidence>
<feature type="compositionally biased region" description="Polar residues" evidence="1">
    <location>
        <begin position="29"/>
        <end position="41"/>
    </location>
</feature>
<organism evidence="3 4">
    <name type="scientific">Cellulomonas rhizosphaerae</name>
    <dbReference type="NCBI Taxonomy" id="2293719"/>
    <lineage>
        <taxon>Bacteria</taxon>
        <taxon>Bacillati</taxon>
        <taxon>Actinomycetota</taxon>
        <taxon>Actinomycetes</taxon>
        <taxon>Micrococcales</taxon>
        <taxon>Cellulomonadaceae</taxon>
        <taxon>Cellulomonas</taxon>
    </lineage>
</organism>
<proteinExistence type="predicted"/>
<gene>
    <name evidence="3" type="ORF">D1825_17820</name>
</gene>
<evidence type="ECO:0000256" key="2">
    <source>
        <dbReference type="SAM" id="SignalP"/>
    </source>
</evidence>
<protein>
    <recommendedName>
        <fullName evidence="5">DUF4352 domain-containing protein</fullName>
    </recommendedName>
</protein>
<dbReference type="PROSITE" id="PS51257">
    <property type="entry name" value="PROKAR_LIPOPROTEIN"/>
    <property type="match status" value="1"/>
</dbReference>
<evidence type="ECO:0000313" key="3">
    <source>
        <dbReference type="EMBL" id="RHA37139.1"/>
    </source>
</evidence>
<keyword evidence="2" id="KW-0732">Signal</keyword>
<evidence type="ECO:0000256" key="1">
    <source>
        <dbReference type="SAM" id="MobiDB-lite"/>
    </source>
</evidence>
<name>A0A413RH53_9CELL</name>
<dbReference type="Proteomes" id="UP000283374">
    <property type="component" value="Unassembled WGS sequence"/>
</dbReference>
<keyword evidence="4" id="KW-1185">Reference proteome</keyword>
<sequence>MRRAAIVTVVVSAVLALAGCTGGDDEPSPTGTTAAQPSASGTPGPVGDDAASLAGEGIASATFAVPGSPEDTVDVVIQSLVVSGKTTELRVVLTPHFTSVAPDDTVTINEMTDQNLRPVLNDTIGLTQYFVLSNTGLDWETDTTTEVTNGTPVLYQAWFAAPQSRAEVLDLQLSAAWPPFENLPLTYEG</sequence>
<feature type="chain" id="PRO_5039649400" description="DUF4352 domain-containing protein" evidence="2">
    <location>
        <begin position="19"/>
        <end position="189"/>
    </location>
</feature>
<reference evidence="3 4" key="1">
    <citation type="submission" date="2018-08" db="EMBL/GenBank/DDBJ databases">
        <title>Cellulomonas rhizosphaerae sp. nov., a novel actinomycete isolated from soil.</title>
        <authorList>
            <person name="Tian Y."/>
        </authorList>
    </citation>
    <scope>NUCLEOTIDE SEQUENCE [LARGE SCALE GENOMIC DNA]</scope>
    <source>
        <strain evidence="3 4">NEAU-TCZ24</strain>
    </source>
</reference>
<comment type="caution">
    <text evidence="3">The sequence shown here is derived from an EMBL/GenBank/DDBJ whole genome shotgun (WGS) entry which is preliminary data.</text>
</comment>
<feature type="signal peptide" evidence="2">
    <location>
        <begin position="1"/>
        <end position="18"/>
    </location>
</feature>
<dbReference type="EMBL" id="QWKP01000223">
    <property type="protein sequence ID" value="RHA37139.1"/>
    <property type="molecule type" value="Genomic_DNA"/>
</dbReference>
<dbReference type="AlphaFoldDB" id="A0A413RH53"/>
<dbReference type="RefSeq" id="WP_118768751.1">
    <property type="nucleotide sequence ID" value="NZ_QWKP01000223.1"/>
</dbReference>
<accession>A0A413RH53</accession>
<feature type="region of interest" description="Disordered" evidence="1">
    <location>
        <begin position="21"/>
        <end position="47"/>
    </location>
</feature>